<dbReference type="EMBL" id="CP003219">
    <property type="protein sequence ID" value="AEW95597.1"/>
    <property type="molecule type" value="Genomic_DNA"/>
</dbReference>
<dbReference type="eggNOG" id="ENOG5033W5D">
    <property type="taxonomic scope" value="Bacteria"/>
</dbReference>
<name>F8JUH5_STREN</name>
<evidence type="ECO:0000313" key="4">
    <source>
        <dbReference type="Proteomes" id="UP000007842"/>
    </source>
</evidence>
<organism evidence="3 4">
    <name type="scientific">Streptantibioticus cattleyicolor (strain ATCC 35852 / DSM 46488 / JCM 4925 / NBRC 14057 / NRRL 8057)</name>
    <name type="common">Streptomyces cattleya</name>
    <dbReference type="NCBI Taxonomy" id="1003195"/>
    <lineage>
        <taxon>Bacteria</taxon>
        <taxon>Bacillati</taxon>
        <taxon>Actinomycetota</taxon>
        <taxon>Actinomycetes</taxon>
        <taxon>Kitasatosporales</taxon>
        <taxon>Streptomycetaceae</taxon>
        <taxon>Streptantibioticus</taxon>
    </lineage>
</organism>
<proteinExistence type="predicted"/>
<dbReference type="SUPFAM" id="SSF54427">
    <property type="entry name" value="NTF2-like"/>
    <property type="match status" value="1"/>
</dbReference>
<dbReference type="STRING" id="1003195.SCATT_32260"/>
<dbReference type="KEGG" id="scy:SCATT_32260"/>
<evidence type="ECO:0000256" key="1">
    <source>
        <dbReference type="ARBA" id="ARBA00004370"/>
    </source>
</evidence>
<protein>
    <recommendedName>
        <fullName evidence="5">Mce-associated membrane protein</fullName>
    </recommendedName>
</protein>
<evidence type="ECO:0000313" key="3">
    <source>
        <dbReference type="EMBL" id="AEW95597.1"/>
    </source>
</evidence>
<keyword evidence="2" id="KW-0472">Membrane</keyword>
<dbReference type="PANTHER" id="PTHR37042">
    <property type="entry name" value="OUTER MEMBRANE PROTEIN RV1973"/>
    <property type="match status" value="1"/>
</dbReference>
<evidence type="ECO:0000256" key="2">
    <source>
        <dbReference type="ARBA" id="ARBA00023136"/>
    </source>
</evidence>
<keyword evidence="4" id="KW-1185">Reference proteome</keyword>
<accession>F8JUH5</accession>
<dbReference type="InterPro" id="IPR032710">
    <property type="entry name" value="NTF2-like_dom_sf"/>
</dbReference>
<sequence length="167" mass="17348">MTRRRVAWWAAGAVAVALCAFSGWWYAAARTDSALSYGTARDAVLAAARLQITRLGSVDAGHVDAGLGQWLDATTGPLHDQLGRTRASDAAGLRKSGNSARTTVTDAAVTELDDRAGTARAIATVTVRITPRDGTATTDRKRFEAALARTPAGWKLTALSAVPVGGG</sequence>
<dbReference type="AlphaFoldDB" id="F8JUH5"/>
<evidence type="ECO:0008006" key="5">
    <source>
        <dbReference type="Google" id="ProtNLM"/>
    </source>
</evidence>
<dbReference type="PANTHER" id="PTHR37042:SF4">
    <property type="entry name" value="OUTER MEMBRANE PROTEIN RV1973"/>
    <property type="match status" value="1"/>
</dbReference>
<dbReference type="KEGG" id="sct:SCAT_3230"/>
<dbReference type="GO" id="GO:0016020">
    <property type="term" value="C:membrane"/>
    <property type="evidence" value="ECO:0007669"/>
    <property type="project" value="UniProtKB-SubCell"/>
</dbReference>
<dbReference type="OrthoDB" id="3472661at2"/>
<comment type="subcellular location">
    <subcellularLocation>
        <location evidence="1">Membrane</location>
    </subcellularLocation>
</comment>
<accession>G8WZZ6</accession>
<dbReference type="PATRIC" id="fig|1003195.11.peg.4711"/>
<dbReference type="HOGENOM" id="CLU_090655_2_0_11"/>
<gene>
    <name evidence="3" type="ordered locus">SCATT_32260</name>
</gene>
<reference evidence="4" key="1">
    <citation type="submission" date="2011-12" db="EMBL/GenBank/DDBJ databases">
        <title>Complete genome sequence of Streptomyces cattleya strain DSM 46488.</title>
        <authorList>
            <person name="Ou H.-Y."/>
            <person name="Li P."/>
            <person name="Zhao C."/>
            <person name="O'Hagan D."/>
            <person name="Deng Z."/>
        </authorList>
    </citation>
    <scope>NUCLEOTIDE SEQUENCE [LARGE SCALE GENOMIC DNA]</scope>
    <source>
        <strain evidence="4">ATCC 35852 / DSM 46488 / JCM 4925 / NBRC 14057 / NRRL 8057</strain>
    </source>
</reference>
<dbReference type="RefSeq" id="WP_014143962.1">
    <property type="nucleotide sequence ID" value="NC_016111.1"/>
</dbReference>
<dbReference type="Proteomes" id="UP000007842">
    <property type="component" value="Chromosome"/>
</dbReference>